<gene>
    <name evidence="2" type="ORF">LAUMK136_05479</name>
</gene>
<sequence length="280" mass="30740">MLTITSPRPTTAERIRTVCARAGTGLLAVEPERHPERHPEQAPERPIATPLHHLMHDGSFVLAVPGERAAAARYGSGGGSQALLELTDYAPLPLREPVRSLVWIRGRLRQVPWGSVTSVLDEIATENPDPTLLQVHTPRSGSALKQENRYALLRLETESVVVTDPTGAAPVGVAELLAARPDPFCEIESTLLWHLTTAHGDVVARLVSRLPSQLRRGPIRPLGLDRYGVQFRVEGDDGDRDIRLPFHRPVDDMNGLGQAIRVLMGCPFVNGLHARRRRAS</sequence>
<proteinExistence type="predicted"/>
<name>A0A498QI64_9MYCO</name>
<dbReference type="Gene3D" id="3.20.180.10">
    <property type="entry name" value="PNP-oxidase-like"/>
    <property type="match status" value="1"/>
</dbReference>
<reference evidence="2 3" key="1">
    <citation type="submission" date="2018-09" db="EMBL/GenBank/DDBJ databases">
        <authorList>
            <person name="Tagini F."/>
        </authorList>
    </citation>
    <scope>NUCLEOTIDE SEQUENCE [LARGE SCALE GENOMIC DNA]</scope>
    <source>
        <strain evidence="2 3">MK136</strain>
    </source>
</reference>
<dbReference type="InterPro" id="IPR019595">
    <property type="entry name" value="DUF2470"/>
</dbReference>
<dbReference type="RefSeq" id="WP_122445353.1">
    <property type="nucleotide sequence ID" value="NZ_UPHP01000146.1"/>
</dbReference>
<dbReference type="InterPro" id="IPR037119">
    <property type="entry name" value="Haem_oxidase_HugZ-like_sf"/>
</dbReference>
<evidence type="ECO:0000259" key="1">
    <source>
        <dbReference type="Pfam" id="PF10615"/>
    </source>
</evidence>
<keyword evidence="3" id="KW-1185">Reference proteome</keyword>
<accession>A0A498QI64</accession>
<organism evidence="2 3">
    <name type="scientific">Mycobacterium attenuatum</name>
    <dbReference type="NCBI Taxonomy" id="2341086"/>
    <lineage>
        <taxon>Bacteria</taxon>
        <taxon>Bacillati</taxon>
        <taxon>Actinomycetota</taxon>
        <taxon>Actinomycetes</taxon>
        <taxon>Mycobacteriales</taxon>
        <taxon>Mycobacteriaceae</taxon>
        <taxon>Mycobacterium</taxon>
    </lineage>
</organism>
<evidence type="ECO:0000313" key="2">
    <source>
        <dbReference type="EMBL" id="VBA44192.1"/>
    </source>
</evidence>
<dbReference type="Pfam" id="PF10615">
    <property type="entry name" value="DUF2470"/>
    <property type="match status" value="1"/>
</dbReference>
<evidence type="ECO:0000313" key="3">
    <source>
        <dbReference type="Proteomes" id="UP000273307"/>
    </source>
</evidence>
<dbReference type="SUPFAM" id="SSF50475">
    <property type="entry name" value="FMN-binding split barrel"/>
    <property type="match status" value="1"/>
</dbReference>
<dbReference type="Proteomes" id="UP000273307">
    <property type="component" value="Unassembled WGS sequence"/>
</dbReference>
<feature type="domain" description="DUF2470" evidence="1">
    <location>
        <begin position="192"/>
        <end position="257"/>
    </location>
</feature>
<dbReference type="AlphaFoldDB" id="A0A498QI64"/>
<dbReference type="EMBL" id="UPHP01000146">
    <property type="protein sequence ID" value="VBA44192.1"/>
    <property type="molecule type" value="Genomic_DNA"/>
</dbReference>
<protein>
    <recommendedName>
        <fullName evidence="1">DUF2470 domain-containing protein</fullName>
    </recommendedName>
</protein>
<dbReference type="OrthoDB" id="3381348at2"/>